<protein>
    <submittedName>
        <fullName evidence="2">Predicted transcriptional regulator, contains HTH domain</fullName>
    </submittedName>
</protein>
<feature type="domain" description="HTH arsR-type" evidence="1">
    <location>
        <begin position="10"/>
        <end position="82"/>
    </location>
</feature>
<evidence type="ECO:0000313" key="2">
    <source>
        <dbReference type="EMBL" id="SDJ36539.1"/>
    </source>
</evidence>
<gene>
    <name evidence="2" type="ORF">SAMN05216226_102327</name>
</gene>
<dbReference type="InterPro" id="IPR013561">
    <property type="entry name" value="FilR1_middle_dom"/>
</dbReference>
<name>A0A1G8T4K3_9EURY</name>
<evidence type="ECO:0000259" key="1">
    <source>
        <dbReference type="SMART" id="SM00418"/>
    </source>
</evidence>
<dbReference type="InterPro" id="IPR036390">
    <property type="entry name" value="WH_DNA-bd_sf"/>
</dbReference>
<keyword evidence="3" id="KW-1185">Reference proteome</keyword>
<dbReference type="InterPro" id="IPR011991">
    <property type="entry name" value="ArsR-like_HTH"/>
</dbReference>
<dbReference type="InterPro" id="IPR001845">
    <property type="entry name" value="HTH_ArsR_DNA-bd_dom"/>
</dbReference>
<dbReference type="GO" id="GO:0003700">
    <property type="term" value="F:DNA-binding transcription factor activity"/>
    <property type="evidence" value="ECO:0007669"/>
    <property type="project" value="InterPro"/>
</dbReference>
<dbReference type="Pfam" id="PF08350">
    <property type="entry name" value="FilR1_middle"/>
    <property type="match status" value="1"/>
</dbReference>
<accession>A0A1G8T4K3</accession>
<dbReference type="SMART" id="SM00418">
    <property type="entry name" value="HTH_ARSR"/>
    <property type="match status" value="1"/>
</dbReference>
<dbReference type="Proteomes" id="UP000198856">
    <property type="component" value="Unassembled WGS sequence"/>
</dbReference>
<dbReference type="AlphaFoldDB" id="A0A1G8T4K3"/>
<reference evidence="2 3" key="1">
    <citation type="submission" date="2016-10" db="EMBL/GenBank/DDBJ databases">
        <authorList>
            <person name="de Groot N.N."/>
        </authorList>
    </citation>
    <scope>NUCLEOTIDE SEQUENCE [LARGE SCALE GENOMIC DNA]</scope>
    <source>
        <strain evidence="2 3">IBRC-M10015</strain>
    </source>
</reference>
<dbReference type="Gene3D" id="1.10.10.10">
    <property type="entry name" value="Winged helix-like DNA-binding domain superfamily/Winged helix DNA-binding domain"/>
    <property type="match status" value="1"/>
</dbReference>
<dbReference type="Pfam" id="PF25213">
    <property type="entry name" value="HVO_A0261_N"/>
    <property type="match status" value="1"/>
</dbReference>
<proteinExistence type="predicted"/>
<dbReference type="OrthoDB" id="330490at2157"/>
<dbReference type="CDD" id="cd00090">
    <property type="entry name" value="HTH_ARSR"/>
    <property type="match status" value="1"/>
</dbReference>
<dbReference type="EMBL" id="FNFC01000002">
    <property type="protein sequence ID" value="SDJ36539.1"/>
    <property type="molecule type" value="Genomic_DNA"/>
</dbReference>
<dbReference type="InterPro" id="IPR036388">
    <property type="entry name" value="WH-like_DNA-bd_sf"/>
</dbReference>
<dbReference type="RefSeq" id="WP_092699447.1">
    <property type="nucleotide sequence ID" value="NZ_FNFC01000002.1"/>
</dbReference>
<evidence type="ECO:0000313" key="3">
    <source>
        <dbReference type="Proteomes" id="UP000198856"/>
    </source>
</evidence>
<sequence length="258" mass="28399">MKQRALTELEFLSASPNRQRILDALSEREKTPDVLGDTLELPRSTLQRNLSALEEHGYVTHHPTANTYEMTTAGRLARSALADALSTISTATTLAPFLEQFPVDLPVDTETLADCEVILATADDPYQPVSAVKTAVAAAEHVRGFMPTVNPLYIESVRKYDVGDISLDAIAPPDAYEALAERYEGILQRMTQSPTISLYESTAVPDFVVLFAGETLLLGAVDEHRRTHSILRAPSASPVFDWAKQRYEDTKDEAVPLE</sequence>
<dbReference type="InterPro" id="IPR057527">
    <property type="entry name" value="HVO_A0261-like_N"/>
</dbReference>
<organism evidence="2 3">
    <name type="scientific">Halovenus aranensis</name>
    <dbReference type="NCBI Taxonomy" id="890420"/>
    <lineage>
        <taxon>Archaea</taxon>
        <taxon>Methanobacteriati</taxon>
        <taxon>Methanobacteriota</taxon>
        <taxon>Stenosarchaea group</taxon>
        <taxon>Halobacteria</taxon>
        <taxon>Halobacteriales</taxon>
        <taxon>Haloarculaceae</taxon>
        <taxon>Halovenus</taxon>
    </lineage>
</organism>
<dbReference type="SUPFAM" id="SSF46785">
    <property type="entry name" value="Winged helix' DNA-binding domain"/>
    <property type="match status" value="1"/>
</dbReference>